<evidence type="ECO:0000313" key="3">
    <source>
        <dbReference type="EMBL" id="OHU87152.1"/>
    </source>
</evidence>
<feature type="chain" id="PRO_5010294797" description="Cadmium carbonic anhydrase" evidence="2">
    <location>
        <begin position="22"/>
        <end position="283"/>
    </location>
</feature>
<organism evidence="3 4">
    <name type="scientific">Pseudoalteromonas amylolytica</name>
    <dbReference type="NCBI Taxonomy" id="1859457"/>
    <lineage>
        <taxon>Bacteria</taxon>
        <taxon>Pseudomonadati</taxon>
        <taxon>Pseudomonadota</taxon>
        <taxon>Gammaproteobacteria</taxon>
        <taxon>Alteromonadales</taxon>
        <taxon>Pseudoalteromonadaceae</taxon>
        <taxon>Pseudoalteromonas</taxon>
    </lineage>
</organism>
<evidence type="ECO:0000256" key="2">
    <source>
        <dbReference type="SAM" id="SignalP"/>
    </source>
</evidence>
<comment type="caution">
    <text evidence="3">The sequence shown here is derived from an EMBL/GenBank/DDBJ whole genome shotgun (WGS) entry which is preliminary data.</text>
</comment>
<dbReference type="OrthoDB" id="8902034at2"/>
<dbReference type="AlphaFoldDB" id="A0A1S1MND3"/>
<dbReference type="InterPro" id="IPR018883">
    <property type="entry name" value="Delta_CA"/>
</dbReference>
<sequence length="283" mass="30997">MNNNLRLTFVVSTLLSNLAYATDNLANVHAHLHDTKISKPQPAKAKLHGFGPQSPRDIDDTKGLNPIVFSAAPKRNVMNLCNIHFHKNAEHRGGEFDLPAVVNNNQAGFIYSGALSEAERTPVQAKICPSGDQGLSSGDTIELHHVHSSAPVKPGVTLAACLSEHIKNPQLRVEAQVMVLTNDGKGIDFSKMTQFERVNGYYQAPNIPSDTGRPVEYTGSTTGPNYNQKGSPFKVTWNVRPHVLKVDIHSVGKWCRDNPFKEYAAHGVRDLVSAPEHLSPIFN</sequence>
<keyword evidence="2" id="KW-0732">Signal</keyword>
<evidence type="ECO:0000313" key="4">
    <source>
        <dbReference type="Proteomes" id="UP000179786"/>
    </source>
</evidence>
<dbReference type="EMBL" id="MKJU01000035">
    <property type="protein sequence ID" value="OHU87152.1"/>
    <property type="molecule type" value="Genomic_DNA"/>
</dbReference>
<evidence type="ECO:0000256" key="1">
    <source>
        <dbReference type="SAM" id="MobiDB-lite"/>
    </source>
</evidence>
<dbReference type="STRING" id="1859457.BET10_00620"/>
<dbReference type="Proteomes" id="UP000179786">
    <property type="component" value="Unassembled WGS sequence"/>
</dbReference>
<gene>
    <name evidence="3" type="ORF">BET10_00620</name>
</gene>
<proteinExistence type="predicted"/>
<protein>
    <recommendedName>
        <fullName evidence="5">Cadmium carbonic anhydrase</fullName>
    </recommendedName>
</protein>
<feature type="signal peptide" evidence="2">
    <location>
        <begin position="1"/>
        <end position="21"/>
    </location>
</feature>
<feature type="region of interest" description="Disordered" evidence="1">
    <location>
        <begin position="39"/>
        <end position="62"/>
    </location>
</feature>
<dbReference type="Pfam" id="PF10563">
    <property type="entry name" value="CA_like"/>
    <property type="match status" value="1"/>
</dbReference>
<reference evidence="3 4" key="1">
    <citation type="submission" date="2016-09" db="EMBL/GenBank/DDBJ databases">
        <title>Pseudoalteromonas amylolytica sp. nov., isolated from the surface seawater.</title>
        <authorList>
            <person name="Wu Y.-H."/>
            <person name="Cheng H."/>
            <person name="Jin X.-B."/>
            <person name="Wang C.-S."/>
            <person name="Xu X.-W."/>
        </authorList>
    </citation>
    <scope>NUCLEOTIDE SEQUENCE [LARGE SCALE GENOMIC DNA]</scope>
    <source>
        <strain evidence="3 4">JW1</strain>
    </source>
</reference>
<accession>A0A1S1MND3</accession>
<dbReference type="RefSeq" id="WP_070987663.1">
    <property type="nucleotide sequence ID" value="NZ_MKJU01000035.1"/>
</dbReference>
<evidence type="ECO:0008006" key="5">
    <source>
        <dbReference type="Google" id="ProtNLM"/>
    </source>
</evidence>
<keyword evidence="4" id="KW-1185">Reference proteome</keyword>
<name>A0A1S1MND3_9GAMM</name>